<dbReference type="InterPro" id="IPR036286">
    <property type="entry name" value="LexA/Signal_pep-like_sf"/>
</dbReference>
<comment type="caution">
    <text evidence="2">The sequence shown here is derived from an EMBL/GenBank/DDBJ whole genome shotgun (WGS) entry which is preliminary data.</text>
</comment>
<dbReference type="Gene3D" id="2.10.109.10">
    <property type="entry name" value="Umud Fragment, subunit A"/>
    <property type="match status" value="1"/>
</dbReference>
<dbReference type="OrthoDB" id="528805at2"/>
<accession>A0A2J7TJS8</accession>
<proteinExistence type="predicted"/>
<dbReference type="InterPro" id="IPR039418">
    <property type="entry name" value="LexA-like"/>
</dbReference>
<gene>
    <name evidence="2" type="ORF">CR492_04810</name>
</gene>
<sequence>MDLVDWIEESLKRTGKTRAGLAGVFGVHPSQITRLLKAGRRLKVDELKKIADYLGEPIPDFWKNERPLEALPAEPRFAEPPSPPLTQEPPPAVAAHNDGEIIVYDGATAAGKDYSYALEREAGRVPRPQGLMGRAGVYAVRITDDSMAPAHAKDDLVFIDARAEVRAGDEVTVELYPDPREIGARRYFRRLVDRDQKRYLCRRLHPAGDQSFAVEDVKVIQRVIPAREVNGH</sequence>
<dbReference type="Proteomes" id="UP000236286">
    <property type="component" value="Unassembled WGS sequence"/>
</dbReference>
<evidence type="ECO:0000313" key="3">
    <source>
        <dbReference type="Proteomes" id="UP000236286"/>
    </source>
</evidence>
<reference evidence="2 3" key="1">
    <citation type="submission" date="2017-10" db="EMBL/GenBank/DDBJ databases">
        <title>Genome announcement of Methylocella silvestris TVC from permafrost.</title>
        <authorList>
            <person name="Wang J."/>
            <person name="Geng K."/>
            <person name="Ul-Haque F."/>
            <person name="Crombie A.T."/>
            <person name="Street L.E."/>
            <person name="Wookey P.A."/>
            <person name="Murrell J.C."/>
            <person name="Pratscher J."/>
        </authorList>
    </citation>
    <scope>NUCLEOTIDE SEQUENCE [LARGE SCALE GENOMIC DNA]</scope>
    <source>
        <strain evidence="2 3">TVC</strain>
    </source>
</reference>
<dbReference type="InterPro" id="IPR010982">
    <property type="entry name" value="Lambda_DNA-bd_dom_sf"/>
</dbReference>
<organism evidence="2 3">
    <name type="scientific">Methylocella silvestris</name>
    <dbReference type="NCBI Taxonomy" id="199596"/>
    <lineage>
        <taxon>Bacteria</taxon>
        <taxon>Pseudomonadati</taxon>
        <taxon>Pseudomonadota</taxon>
        <taxon>Alphaproteobacteria</taxon>
        <taxon>Hyphomicrobiales</taxon>
        <taxon>Beijerinckiaceae</taxon>
        <taxon>Methylocella</taxon>
    </lineage>
</organism>
<dbReference type="GO" id="GO:0003677">
    <property type="term" value="F:DNA binding"/>
    <property type="evidence" value="ECO:0007669"/>
    <property type="project" value="InterPro"/>
</dbReference>
<dbReference type="CDD" id="cd06529">
    <property type="entry name" value="S24_LexA-like"/>
    <property type="match status" value="1"/>
</dbReference>
<dbReference type="InterPro" id="IPR001387">
    <property type="entry name" value="Cro/C1-type_HTH"/>
</dbReference>
<evidence type="ECO:0000313" key="2">
    <source>
        <dbReference type="EMBL" id="PNG27028.1"/>
    </source>
</evidence>
<dbReference type="SUPFAM" id="SSF47413">
    <property type="entry name" value="lambda repressor-like DNA-binding domains"/>
    <property type="match status" value="1"/>
</dbReference>
<feature type="domain" description="HTH cro/C1-type" evidence="1">
    <location>
        <begin position="7"/>
        <end position="61"/>
    </location>
</feature>
<dbReference type="PROSITE" id="PS50943">
    <property type="entry name" value="HTH_CROC1"/>
    <property type="match status" value="1"/>
</dbReference>
<dbReference type="InterPro" id="IPR015927">
    <property type="entry name" value="Peptidase_S24_S26A/B/C"/>
</dbReference>
<dbReference type="SUPFAM" id="SSF51306">
    <property type="entry name" value="LexA/Signal peptidase"/>
    <property type="match status" value="1"/>
</dbReference>
<dbReference type="Pfam" id="PF01381">
    <property type="entry name" value="HTH_3"/>
    <property type="match status" value="1"/>
</dbReference>
<dbReference type="Pfam" id="PF00717">
    <property type="entry name" value="Peptidase_S24"/>
    <property type="match status" value="1"/>
</dbReference>
<dbReference type="CDD" id="cd00093">
    <property type="entry name" value="HTH_XRE"/>
    <property type="match status" value="1"/>
</dbReference>
<dbReference type="SMART" id="SM00530">
    <property type="entry name" value="HTH_XRE"/>
    <property type="match status" value="1"/>
</dbReference>
<name>A0A2J7TJS8_METSI</name>
<evidence type="ECO:0000259" key="1">
    <source>
        <dbReference type="PROSITE" id="PS50943"/>
    </source>
</evidence>
<dbReference type="RefSeq" id="WP_102842617.1">
    <property type="nucleotide sequence ID" value="NZ_PDZR01000003.1"/>
</dbReference>
<dbReference type="AlphaFoldDB" id="A0A2J7TJS8"/>
<protein>
    <recommendedName>
        <fullName evidence="1">HTH cro/C1-type domain-containing protein</fullName>
    </recommendedName>
</protein>
<dbReference type="Gene3D" id="1.10.260.40">
    <property type="entry name" value="lambda repressor-like DNA-binding domains"/>
    <property type="match status" value="1"/>
</dbReference>
<dbReference type="EMBL" id="PDZR01000003">
    <property type="protein sequence ID" value="PNG27028.1"/>
    <property type="molecule type" value="Genomic_DNA"/>
</dbReference>